<feature type="compositionally biased region" description="Basic and acidic residues" evidence="6">
    <location>
        <begin position="34"/>
        <end position="47"/>
    </location>
</feature>
<comment type="caution">
    <text evidence="8">The sequence shown here is derived from an EMBL/GenBank/DDBJ whole genome shotgun (WGS) entry which is preliminary data.</text>
</comment>
<keyword evidence="2" id="KW-0808">Transferase</keyword>
<dbReference type="InterPro" id="IPR011009">
    <property type="entry name" value="Kinase-like_dom_sf"/>
</dbReference>
<keyword evidence="1" id="KW-0723">Serine/threonine-protein kinase</keyword>
<dbReference type="OrthoDB" id="192887at2759"/>
<feature type="domain" description="Protein kinase" evidence="7">
    <location>
        <begin position="95"/>
        <end position="400"/>
    </location>
</feature>
<dbReference type="FunFam" id="1.10.510.10:FF:000040">
    <property type="entry name" value="Mitogen-activated protein kinase"/>
    <property type="match status" value="1"/>
</dbReference>
<keyword evidence="9" id="KW-1185">Reference proteome</keyword>
<dbReference type="Gene3D" id="1.10.510.10">
    <property type="entry name" value="Transferase(Phosphotransferase) domain 1"/>
    <property type="match status" value="1"/>
</dbReference>
<dbReference type="GO" id="GO:0004674">
    <property type="term" value="F:protein serine/threonine kinase activity"/>
    <property type="evidence" value="ECO:0007669"/>
    <property type="project" value="UniProtKB-KW"/>
</dbReference>
<evidence type="ECO:0000256" key="3">
    <source>
        <dbReference type="ARBA" id="ARBA00022741"/>
    </source>
</evidence>
<feature type="compositionally biased region" description="Basic residues" evidence="6">
    <location>
        <begin position="24"/>
        <end position="33"/>
    </location>
</feature>
<protein>
    <recommendedName>
        <fullName evidence="7">Protein kinase domain-containing protein</fullName>
    </recommendedName>
</protein>
<feature type="compositionally biased region" description="Polar residues" evidence="6">
    <location>
        <begin position="771"/>
        <end position="789"/>
    </location>
</feature>
<evidence type="ECO:0000259" key="7">
    <source>
        <dbReference type="PROSITE" id="PS50011"/>
    </source>
</evidence>
<gene>
    <name evidence="8" type="ORF">EW145_g1680</name>
</gene>
<dbReference type="Proteomes" id="UP000308199">
    <property type="component" value="Unassembled WGS sequence"/>
</dbReference>
<dbReference type="InterPro" id="IPR000719">
    <property type="entry name" value="Prot_kinase_dom"/>
</dbReference>
<dbReference type="Pfam" id="PF00069">
    <property type="entry name" value="Pkinase"/>
    <property type="match status" value="1"/>
</dbReference>
<sequence>MFQRDDGNEASAHGERRSGSSRRAQLRSRRRSDVHKTDKESSSEDKASPGSWNVDRGRSRTRRLSNPASEDNLRRRGYHALFSSFGKVFHVEKRWKMIRDMGSGAYGVVISAADEISGETVAIKLVTRVFEKVSLAKRALREITLLRHFANHENITGLIDVDAISKDFNEIQWKVCSQALFIPGHSLISIPVCPADLHQIIKSGQALTNEHVQYFVYQILRGMKYVHSASVVHRDLKPGNLLVNADCELKICDFGLSRGFNAVPDEYATHMTEYVATRWYRAPEIMLAFRRYNTAIDVWSIGCILAELILGKPLFKGKDYVDQLNKILDVLGTPDEDVIKRIGSEKASASICTVVSHAHALLGQSLTTILWLALDLLTKMLAFDPEQRITVPQALEHPWLASYHDVNDEPDCPVPYDKWQSIEKLETIEEYREALWNEIEEYRREVRSIGLDLAFVNGEFSQQRASSSRIDDRTDRTGVLEQNKPSTPPPGISVEEARVDTESSTAVEEDVVGEEPGTLSKDKLEERSATDTATVTANQTAAQSPLILHPGLERRDSMRPPTPADMVNDPVVHYARRSSILQAQHMHQQAGSTSASPVRRAIAAMPTYEELREGLPVPLNMPPLLPGAPYFSAPSATVGPAGSIPFPSTGTGSFIVPARSRTASMAGGEHGSGFFGPRKLLRTLSTVSIHESAEGLVGGLAAMGPMGQAIIEQRETAADAPPSGLPRDFGTVREEEDYRSGCGRSNGIGSGSGSAGLESSSGKGAGINGGKASTPSSAVDGKGSSSGTGTPARKKEKRFIIF</sequence>
<dbReference type="CDD" id="cd07834">
    <property type="entry name" value="STKc_MAPK"/>
    <property type="match status" value="1"/>
</dbReference>
<reference evidence="8 9" key="1">
    <citation type="submission" date="2019-02" db="EMBL/GenBank/DDBJ databases">
        <title>Genome sequencing of the rare red list fungi Phellinidium pouzarii.</title>
        <authorList>
            <person name="Buettner E."/>
            <person name="Kellner H."/>
        </authorList>
    </citation>
    <scope>NUCLEOTIDE SEQUENCE [LARGE SCALE GENOMIC DNA]</scope>
    <source>
        <strain evidence="8 9">DSM 108285</strain>
    </source>
</reference>
<dbReference type="SMART" id="SM00220">
    <property type="entry name" value="S_TKc"/>
    <property type="match status" value="1"/>
</dbReference>
<evidence type="ECO:0000256" key="6">
    <source>
        <dbReference type="SAM" id="MobiDB-lite"/>
    </source>
</evidence>
<evidence type="ECO:0000256" key="2">
    <source>
        <dbReference type="ARBA" id="ARBA00022679"/>
    </source>
</evidence>
<dbReference type="PROSITE" id="PS00108">
    <property type="entry name" value="PROTEIN_KINASE_ST"/>
    <property type="match status" value="1"/>
</dbReference>
<dbReference type="Gene3D" id="3.30.200.20">
    <property type="entry name" value="Phosphorylase Kinase, domain 1"/>
    <property type="match status" value="1"/>
</dbReference>
<dbReference type="InterPro" id="IPR050117">
    <property type="entry name" value="MAPK"/>
</dbReference>
<dbReference type="PANTHER" id="PTHR24055">
    <property type="entry name" value="MITOGEN-ACTIVATED PROTEIN KINASE"/>
    <property type="match status" value="1"/>
</dbReference>
<evidence type="ECO:0000313" key="9">
    <source>
        <dbReference type="Proteomes" id="UP000308199"/>
    </source>
</evidence>
<evidence type="ECO:0000256" key="4">
    <source>
        <dbReference type="ARBA" id="ARBA00022777"/>
    </source>
</evidence>
<feature type="compositionally biased region" description="Basic and acidic residues" evidence="6">
    <location>
        <begin position="1"/>
        <end position="18"/>
    </location>
</feature>
<feature type="region of interest" description="Disordered" evidence="6">
    <location>
        <begin position="1"/>
        <end position="70"/>
    </location>
</feature>
<evidence type="ECO:0000313" key="8">
    <source>
        <dbReference type="EMBL" id="THH09926.1"/>
    </source>
</evidence>
<feature type="compositionally biased region" description="Basic and acidic residues" evidence="6">
    <location>
        <begin position="469"/>
        <end position="478"/>
    </location>
</feature>
<feature type="compositionally biased region" description="Basic residues" evidence="6">
    <location>
        <begin position="792"/>
        <end position="802"/>
    </location>
</feature>
<feature type="compositionally biased region" description="Gly residues" evidence="6">
    <location>
        <begin position="744"/>
        <end position="754"/>
    </location>
</feature>
<feature type="region of interest" description="Disordered" evidence="6">
    <location>
        <begin position="716"/>
        <end position="802"/>
    </location>
</feature>
<dbReference type="SUPFAM" id="SSF56112">
    <property type="entry name" value="Protein kinase-like (PK-like)"/>
    <property type="match status" value="1"/>
</dbReference>
<keyword evidence="5" id="KW-0067">ATP-binding</keyword>
<evidence type="ECO:0000256" key="5">
    <source>
        <dbReference type="ARBA" id="ARBA00022840"/>
    </source>
</evidence>
<feature type="compositionally biased region" description="Basic and acidic residues" evidence="6">
    <location>
        <begin position="730"/>
        <end position="739"/>
    </location>
</feature>
<evidence type="ECO:0000256" key="1">
    <source>
        <dbReference type="ARBA" id="ARBA00022527"/>
    </source>
</evidence>
<dbReference type="AlphaFoldDB" id="A0A4S4LDK4"/>
<dbReference type="InterPro" id="IPR008271">
    <property type="entry name" value="Ser/Thr_kinase_AS"/>
</dbReference>
<keyword evidence="4" id="KW-0418">Kinase</keyword>
<feature type="compositionally biased region" description="Basic and acidic residues" evidence="6">
    <location>
        <begin position="520"/>
        <end position="529"/>
    </location>
</feature>
<feature type="region of interest" description="Disordered" evidence="6">
    <location>
        <begin position="464"/>
        <end position="538"/>
    </location>
</feature>
<dbReference type="GO" id="GO:0005524">
    <property type="term" value="F:ATP binding"/>
    <property type="evidence" value="ECO:0007669"/>
    <property type="project" value="UniProtKB-KW"/>
</dbReference>
<name>A0A4S4LDK4_9AGAM</name>
<proteinExistence type="predicted"/>
<keyword evidence="3" id="KW-0547">Nucleotide-binding</keyword>
<dbReference type="PROSITE" id="PS50011">
    <property type="entry name" value="PROTEIN_KINASE_DOM"/>
    <property type="match status" value="1"/>
</dbReference>
<organism evidence="8 9">
    <name type="scientific">Phellinidium pouzarii</name>
    <dbReference type="NCBI Taxonomy" id="167371"/>
    <lineage>
        <taxon>Eukaryota</taxon>
        <taxon>Fungi</taxon>
        <taxon>Dikarya</taxon>
        <taxon>Basidiomycota</taxon>
        <taxon>Agaricomycotina</taxon>
        <taxon>Agaricomycetes</taxon>
        <taxon>Hymenochaetales</taxon>
        <taxon>Hymenochaetaceae</taxon>
        <taxon>Phellinidium</taxon>
    </lineage>
</organism>
<dbReference type="EMBL" id="SGPK01000049">
    <property type="protein sequence ID" value="THH09926.1"/>
    <property type="molecule type" value="Genomic_DNA"/>
</dbReference>
<accession>A0A4S4LDK4</accession>